<evidence type="ECO:0000313" key="2">
    <source>
        <dbReference type="Proteomes" id="UP000339690"/>
    </source>
</evidence>
<evidence type="ECO:0000313" key="1">
    <source>
        <dbReference type="EMBL" id="QGH35510.1"/>
    </source>
</evidence>
<dbReference type="RefSeq" id="WP_153791865.1">
    <property type="nucleotide sequence ID" value="NZ_CP045915.1"/>
</dbReference>
<name>A0A5Q2TNT5_9BACI</name>
<organism evidence="1 2">
    <name type="scientific">Gracilibacillus salitolerans</name>
    <dbReference type="NCBI Taxonomy" id="2663022"/>
    <lineage>
        <taxon>Bacteria</taxon>
        <taxon>Bacillati</taxon>
        <taxon>Bacillota</taxon>
        <taxon>Bacilli</taxon>
        <taxon>Bacillales</taxon>
        <taxon>Bacillaceae</taxon>
        <taxon>Gracilibacillus</taxon>
    </lineage>
</organism>
<reference evidence="1 2" key="1">
    <citation type="submission" date="2019-11" db="EMBL/GenBank/DDBJ databases">
        <title>Gracilibacillus salitolerans sp. nov., a moderate halophile isolated from a saline soil in northwest China.</title>
        <authorList>
            <person name="Gan L."/>
        </authorList>
    </citation>
    <scope>NUCLEOTIDE SEQUENCE [LARGE SCALE GENOMIC DNA]</scope>
    <source>
        <strain evidence="1 2">SCU50</strain>
    </source>
</reference>
<proteinExistence type="predicted"/>
<dbReference type="InterPro" id="IPR043519">
    <property type="entry name" value="NT_sf"/>
</dbReference>
<accession>A0A5Q2TNT5</accession>
<dbReference type="AlphaFoldDB" id="A0A5Q2TNT5"/>
<dbReference type="KEGG" id="grc:GI584_16275"/>
<dbReference type="Proteomes" id="UP000339690">
    <property type="component" value="Chromosome"/>
</dbReference>
<keyword evidence="2" id="KW-1185">Reference proteome</keyword>
<protein>
    <submittedName>
        <fullName evidence="1">Uncharacterized protein</fullName>
    </submittedName>
</protein>
<dbReference type="InterPro" id="IPR007344">
    <property type="entry name" value="GrpB/CoaE"/>
</dbReference>
<gene>
    <name evidence="1" type="ORF">GI584_16275</name>
</gene>
<dbReference type="EMBL" id="CP045915">
    <property type="protein sequence ID" value="QGH35510.1"/>
    <property type="molecule type" value="Genomic_DNA"/>
</dbReference>
<dbReference type="Gene3D" id="3.30.460.10">
    <property type="entry name" value="Beta Polymerase, domain 2"/>
    <property type="match status" value="1"/>
</dbReference>
<dbReference type="Pfam" id="PF04229">
    <property type="entry name" value="GrpB"/>
    <property type="match status" value="1"/>
</dbReference>
<sequence length="49" mass="5821">MDIDEEISISNFNTKWKHWYEEEIRSLKPIFDLNVTFEHFGSTSDSGLN</sequence>